<dbReference type="InterPro" id="IPR020578">
    <property type="entry name" value="Aminotrans_V_PyrdxlP_BS"/>
</dbReference>
<dbReference type="EC" id="2.8.1.7" evidence="4"/>
<name>A0A5C0UJB0_9RICK</name>
<protein>
    <recommendedName>
        <fullName evidence="5">Cysteine desulfurase</fullName>
        <ecNumber evidence="4">2.8.1.7</ecNumber>
    </recommendedName>
</protein>
<dbReference type="PIRSF" id="PIRSF005572">
    <property type="entry name" value="NifS"/>
    <property type="match status" value="1"/>
</dbReference>
<keyword evidence="6 15" id="KW-0808">Transferase</keyword>
<sequence>MDYQSTTPLAPGVLDVMMPFFVGKFGNPHSKTHVFGHAAENVIEPARTAVADVIGARSKEIVFTSGATEANNMAIKGVAYFYRGKKNHIVVLQTEHKCVMETCRFLEHEGWEVSYVPVQTNGLVDLNVLESSIRQDTVIVSVMAINNETGVIQPLEEIGKICRRKGTFFHSDIAQAFGKIPIDVEKLNLDLASISSHKIYGPKGIGALYVRRRAPRVRIVPVIHGGGQEYGMRSGTLSPALVVGFGEAARIALANMYQDSEHVKLLYKTFTDIVTSNIPEVVINGDLHSRYYGNANVSFAYVEGESLILAMRNCVAVSSGSACTSGSLESSYVLRAMGVREDLAHTSIRFGFGRYTSLEEVEYVAKKLIPEVERLRQMSPLWEMVKEGVDLNTVQWSSH</sequence>
<evidence type="ECO:0000256" key="4">
    <source>
        <dbReference type="ARBA" id="ARBA00012239"/>
    </source>
</evidence>
<comment type="catalytic activity">
    <reaction evidence="12">
        <text>(sulfur carrier)-H + L-cysteine = (sulfur carrier)-SH + L-alanine</text>
        <dbReference type="Rhea" id="RHEA:43892"/>
        <dbReference type="Rhea" id="RHEA-COMP:14737"/>
        <dbReference type="Rhea" id="RHEA-COMP:14739"/>
        <dbReference type="ChEBI" id="CHEBI:29917"/>
        <dbReference type="ChEBI" id="CHEBI:35235"/>
        <dbReference type="ChEBI" id="CHEBI:57972"/>
        <dbReference type="ChEBI" id="CHEBI:64428"/>
        <dbReference type="EC" id="2.8.1.7"/>
    </reaction>
</comment>
<accession>A0A5C0UJB0</accession>
<comment type="cofactor">
    <cofactor evidence="1 13">
        <name>pyridoxal 5'-phosphate</name>
        <dbReference type="ChEBI" id="CHEBI:597326"/>
    </cofactor>
</comment>
<comment type="function">
    <text evidence="2">Catalyzes the removal of elemental sulfur atoms from cysteine to produce alanine. Seems to participate in the biosynthesis of the nitrogenase metalloclusters by providing the inorganic sulfur required for the Fe-S core formation.</text>
</comment>
<evidence type="ECO:0000256" key="6">
    <source>
        <dbReference type="ARBA" id="ARBA00022679"/>
    </source>
</evidence>
<dbReference type="GO" id="GO:0046872">
    <property type="term" value="F:metal ion binding"/>
    <property type="evidence" value="ECO:0007669"/>
    <property type="project" value="UniProtKB-KW"/>
</dbReference>
<dbReference type="InterPro" id="IPR015424">
    <property type="entry name" value="PyrdxlP-dep_Trfase"/>
</dbReference>
<dbReference type="GO" id="GO:0031071">
    <property type="term" value="F:cysteine desulfurase activity"/>
    <property type="evidence" value="ECO:0007669"/>
    <property type="project" value="UniProtKB-EC"/>
</dbReference>
<dbReference type="InterPro" id="IPR015422">
    <property type="entry name" value="PyrdxlP-dep_Trfase_small"/>
</dbReference>
<dbReference type="Gene3D" id="3.90.1150.10">
    <property type="entry name" value="Aspartate Aminotransferase, domain 1"/>
    <property type="match status" value="1"/>
</dbReference>
<dbReference type="PROSITE" id="PS00595">
    <property type="entry name" value="AA_TRANSFER_CLASS_5"/>
    <property type="match status" value="1"/>
</dbReference>
<keyword evidence="11" id="KW-0411">Iron-sulfur</keyword>
<dbReference type="InterPro" id="IPR016454">
    <property type="entry name" value="Cysteine_dSase"/>
</dbReference>
<keyword evidence="7" id="KW-0001">2Fe-2S</keyword>
<evidence type="ECO:0000256" key="7">
    <source>
        <dbReference type="ARBA" id="ARBA00022714"/>
    </source>
</evidence>
<evidence type="ECO:0000313" key="16">
    <source>
        <dbReference type="Proteomes" id="UP000323844"/>
    </source>
</evidence>
<evidence type="ECO:0000256" key="13">
    <source>
        <dbReference type="RuleBase" id="RU004504"/>
    </source>
</evidence>
<keyword evidence="16" id="KW-1185">Reference proteome</keyword>
<evidence type="ECO:0000256" key="3">
    <source>
        <dbReference type="ARBA" id="ARBA00006490"/>
    </source>
</evidence>
<evidence type="ECO:0000256" key="10">
    <source>
        <dbReference type="ARBA" id="ARBA00023004"/>
    </source>
</evidence>
<keyword evidence="9" id="KW-0663">Pyridoxal phosphate</keyword>
<evidence type="ECO:0000256" key="1">
    <source>
        <dbReference type="ARBA" id="ARBA00001933"/>
    </source>
</evidence>
<dbReference type="GO" id="GO:0005829">
    <property type="term" value="C:cytosol"/>
    <property type="evidence" value="ECO:0007669"/>
    <property type="project" value="TreeGrafter"/>
</dbReference>
<dbReference type="GO" id="GO:0016226">
    <property type="term" value="P:iron-sulfur cluster assembly"/>
    <property type="evidence" value="ECO:0007669"/>
    <property type="project" value="TreeGrafter"/>
</dbReference>
<evidence type="ECO:0000256" key="5">
    <source>
        <dbReference type="ARBA" id="ARBA00013558"/>
    </source>
</evidence>
<dbReference type="Pfam" id="PF00266">
    <property type="entry name" value="Aminotran_5"/>
    <property type="match status" value="1"/>
</dbReference>
<dbReference type="OrthoDB" id="9808002at2"/>
<dbReference type="PANTHER" id="PTHR11601">
    <property type="entry name" value="CYSTEINE DESULFURYLASE FAMILY MEMBER"/>
    <property type="match status" value="1"/>
</dbReference>
<keyword evidence="10" id="KW-0408">Iron</keyword>
<proteinExistence type="inferred from homology"/>
<dbReference type="InterPro" id="IPR000192">
    <property type="entry name" value="Aminotrans_V_dom"/>
</dbReference>
<dbReference type="InterPro" id="IPR015421">
    <property type="entry name" value="PyrdxlP-dep_Trfase_major"/>
</dbReference>
<keyword evidence="8" id="KW-0479">Metal-binding</keyword>
<evidence type="ECO:0000256" key="8">
    <source>
        <dbReference type="ARBA" id="ARBA00022723"/>
    </source>
</evidence>
<organism evidence="15 16">
    <name type="scientific">Candidatus Sneabacter namystus</name>
    <dbReference type="NCBI Taxonomy" id="2601646"/>
    <lineage>
        <taxon>Bacteria</taxon>
        <taxon>Pseudomonadati</taxon>
        <taxon>Pseudomonadota</taxon>
        <taxon>Alphaproteobacteria</taxon>
        <taxon>Rickettsiales</taxon>
        <taxon>Rickettsiaceae</taxon>
        <taxon>Rickettsieae</taxon>
        <taxon>Candidatus Sneabacter</taxon>
    </lineage>
</organism>
<evidence type="ECO:0000256" key="2">
    <source>
        <dbReference type="ARBA" id="ARBA00003120"/>
    </source>
</evidence>
<dbReference type="NCBIfam" id="NF010611">
    <property type="entry name" value="PRK14012.1"/>
    <property type="match status" value="1"/>
</dbReference>
<dbReference type="SUPFAM" id="SSF53383">
    <property type="entry name" value="PLP-dependent transferases"/>
    <property type="match status" value="1"/>
</dbReference>
<evidence type="ECO:0000259" key="14">
    <source>
        <dbReference type="Pfam" id="PF00266"/>
    </source>
</evidence>
<feature type="domain" description="Aminotransferase class V" evidence="14">
    <location>
        <begin position="2"/>
        <end position="364"/>
    </location>
</feature>
<evidence type="ECO:0000313" key="15">
    <source>
        <dbReference type="EMBL" id="QEK39879.1"/>
    </source>
</evidence>
<dbReference type="KEGG" id="snay:FZC37_01260"/>
<evidence type="ECO:0000256" key="9">
    <source>
        <dbReference type="ARBA" id="ARBA00022898"/>
    </source>
</evidence>
<dbReference type="Gene3D" id="3.40.640.10">
    <property type="entry name" value="Type I PLP-dependent aspartate aminotransferase-like (Major domain)"/>
    <property type="match status" value="1"/>
</dbReference>
<dbReference type="GO" id="GO:0051537">
    <property type="term" value="F:2 iron, 2 sulfur cluster binding"/>
    <property type="evidence" value="ECO:0007669"/>
    <property type="project" value="UniProtKB-KW"/>
</dbReference>
<evidence type="ECO:0000256" key="12">
    <source>
        <dbReference type="ARBA" id="ARBA00050776"/>
    </source>
</evidence>
<evidence type="ECO:0000256" key="11">
    <source>
        <dbReference type="ARBA" id="ARBA00023014"/>
    </source>
</evidence>
<dbReference type="AlphaFoldDB" id="A0A5C0UJB0"/>
<dbReference type="PANTHER" id="PTHR11601:SF34">
    <property type="entry name" value="CYSTEINE DESULFURASE"/>
    <property type="match status" value="1"/>
</dbReference>
<dbReference type="FunFam" id="3.40.640.10:FF:000003">
    <property type="entry name" value="Cysteine desulfurase IscS"/>
    <property type="match status" value="1"/>
</dbReference>
<dbReference type="EMBL" id="CP043312">
    <property type="protein sequence ID" value="QEK39879.1"/>
    <property type="molecule type" value="Genomic_DNA"/>
</dbReference>
<comment type="similarity">
    <text evidence="3">Belongs to the class-V pyridoxal-phosphate-dependent aminotransferase family. NifS/IscS subfamily.</text>
</comment>
<reference evidence="15 16" key="1">
    <citation type="submission" date="2019-08" db="EMBL/GenBank/DDBJ databases">
        <title>Highly reduced genomes of protist endosymbionts show evolutionary convergence.</title>
        <authorList>
            <person name="George E."/>
            <person name="Husnik F."/>
            <person name="Tashyreva D."/>
            <person name="Prokopchuk G."/>
            <person name="Horak A."/>
            <person name="Kwong W.K."/>
            <person name="Lukes J."/>
            <person name="Keeling P.J."/>
        </authorList>
    </citation>
    <scope>NUCLEOTIDE SEQUENCE [LARGE SCALE GENOMIC DNA]</scope>
    <source>
        <strain evidence="15">1621</strain>
    </source>
</reference>
<gene>
    <name evidence="15" type="ORF">FZC37_01260</name>
</gene>
<dbReference type="Proteomes" id="UP000323844">
    <property type="component" value="Chromosome"/>
</dbReference>